<feature type="chain" id="PRO_5010539762" evidence="1">
    <location>
        <begin position="21"/>
        <end position="294"/>
    </location>
</feature>
<sequence>MLKPIVFLVVVFAFVSNASAFSLAPYKDSLFQYPDVIDQSADGSLVVVDYQLERDLRQRDSEPERRVRGDYVSYKPRWSERDTSITVNGVRLPHIRVGTANTETAIITLYLHGKGGNRHQGADDQTFGGNFNRIKNLMLRNNGVYLSPDITNFEERGHWEIGSLIAAYKQEAPNAAVYVACGSMGSLLCYQLADNAVTAAMIDGLLFLGGARDDALVGSAAVKRKVPIFFGHGSADQVYPWTRQHGLFLALQKKHRQYPVRFALFQTGSHGTPIRMLDWRQTLNWMLTNRPTSQ</sequence>
<evidence type="ECO:0000256" key="1">
    <source>
        <dbReference type="SAM" id="SignalP"/>
    </source>
</evidence>
<reference evidence="2 3" key="1">
    <citation type="submission" date="2016-03" db="EMBL/GenBank/DDBJ databases">
        <title>Genome sequence of Nesiotobacter sp. nov., a moderately halophilic alphaproteobacterium isolated from the Yellow Sea, China.</title>
        <authorList>
            <person name="Zhang G."/>
            <person name="Zhang R."/>
        </authorList>
    </citation>
    <scope>NUCLEOTIDE SEQUENCE [LARGE SCALE GENOMIC DNA]</scope>
    <source>
        <strain evidence="2 3">WB1-6</strain>
    </source>
</reference>
<feature type="signal peptide" evidence="1">
    <location>
        <begin position="1"/>
        <end position="20"/>
    </location>
</feature>
<keyword evidence="3" id="KW-1185">Reference proteome</keyword>
<dbReference type="SUPFAM" id="SSF53474">
    <property type="entry name" value="alpha/beta-Hydrolases"/>
    <property type="match status" value="1"/>
</dbReference>
<protein>
    <submittedName>
        <fullName evidence="2">Phospholipase</fullName>
    </submittedName>
</protein>
<dbReference type="Proteomes" id="UP000185783">
    <property type="component" value="Unassembled WGS sequence"/>
</dbReference>
<dbReference type="InterPro" id="IPR029058">
    <property type="entry name" value="AB_hydrolase_fold"/>
</dbReference>
<accession>A0A1U7JH58</accession>
<evidence type="ECO:0000313" key="3">
    <source>
        <dbReference type="Proteomes" id="UP000185783"/>
    </source>
</evidence>
<dbReference type="Gene3D" id="3.40.50.1820">
    <property type="entry name" value="alpha/beta hydrolase"/>
    <property type="match status" value="1"/>
</dbReference>
<evidence type="ECO:0000313" key="2">
    <source>
        <dbReference type="EMBL" id="OKL44035.1"/>
    </source>
</evidence>
<dbReference type="EMBL" id="LVVZ01000015">
    <property type="protein sequence ID" value="OKL44035.1"/>
    <property type="molecule type" value="Genomic_DNA"/>
</dbReference>
<comment type="caution">
    <text evidence="2">The sequence shown here is derived from an EMBL/GenBank/DDBJ whole genome shotgun (WGS) entry which is preliminary data.</text>
</comment>
<name>A0A1U7JH58_9HYPH</name>
<organism evidence="2 3">
    <name type="scientific">Pseudovibrio exalbescens</name>
    <dbReference type="NCBI Taxonomy" id="197461"/>
    <lineage>
        <taxon>Bacteria</taxon>
        <taxon>Pseudomonadati</taxon>
        <taxon>Pseudomonadota</taxon>
        <taxon>Alphaproteobacteria</taxon>
        <taxon>Hyphomicrobiales</taxon>
        <taxon>Stappiaceae</taxon>
        <taxon>Pseudovibrio</taxon>
    </lineage>
</organism>
<dbReference type="AlphaFoldDB" id="A0A1U7JH58"/>
<gene>
    <name evidence="2" type="ORF">A3843_10660</name>
</gene>
<dbReference type="RefSeq" id="WP_028481162.1">
    <property type="nucleotide sequence ID" value="NZ_LVVZ01000015.1"/>
</dbReference>
<dbReference type="STRING" id="197461.A3843_10660"/>
<keyword evidence="1" id="KW-0732">Signal</keyword>
<proteinExistence type="predicted"/>